<dbReference type="InterPro" id="IPR029058">
    <property type="entry name" value="AB_hydrolase_fold"/>
</dbReference>
<name>A0A0A0LXK0_CUCSA</name>
<dbReference type="OMA" id="ATHFINQ"/>
<dbReference type="STRING" id="3659.A0A0A0LXK0"/>
<reference evidence="1 2" key="1">
    <citation type="journal article" date="2009" name="Nat. Genet.">
        <title>The genome of the cucumber, Cucumis sativus L.</title>
        <authorList>
            <person name="Huang S."/>
            <person name="Li R."/>
            <person name="Zhang Z."/>
            <person name="Li L."/>
            <person name="Gu X."/>
            <person name="Fan W."/>
            <person name="Lucas W.J."/>
            <person name="Wang X."/>
            <person name="Xie B."/>
            <person name="Ni P."/>
            <person name="Ren Y."/>
            <person name="Zhu H."/>
            <person name="Li J."/>
            <person name="Lin K."/>
            <person name="Jin W."/>
            <person name="Fei Z."/>
            <person name="Li G."/>
            <person name="Staub J."/>
            <person name="Kilian A."/>
            <person name="van der Vossen E.A."/>
            <person name="Wu Y."/>
            <person name="Guo J."/>
            <person name="He J."/>
            <person name="Jia Z."/>
            <person name="Ren Y."/>
            <person name="Tian G."/>
            <person name="Lu Y."/>
            <person name="Ruan J."/>
            <person name="Qian W."/>
            <person name="Wang M."/>
            <person name="Huang Q."/>
            <person name="Li B."/>
            <person name="Xuan Z."/>
            <person name="Cao J."/>
            <person name="Asan"/>
            <person name="Wu Z."/>
            <person name="Zhang J."/>
            <person name="Cai Q."/>
            <person name="Bai Y."/>
            <person name="Zhao B."/>
            <person name="Han Y."/>
            <person name="Li Y."/>
            <person name="Li X."/>
            <person name="Wang S."/>
            <person name="Shi Q."/>
            <person name="Liu S."/>
            <person name="Cho W.K."/>
            <person name="Kim J.Y."/>
            <person name="Xu Y."/>
            <person name="Heller-Uszynska K."/>
            <person name="Miao H."/>
            <person name="Cheng Z."/>
            <person name="Zhang S."/>
            <person name="Wu J."/>
            <person name="Yang Y."/>
            <person name="Kang H."/>
            <person name="Li M."/>
            <person name="Liang H."/>
            <person name="Ren X."/>
            <person name="Shi Z."/>
            <person name="Wen M."/>
            <person name="Jian M."/>
            <person name="Yang H."/>
            <person name="Zhang G."/>
            <person name="Yang Z."/>
            <person name="Chen R."/>
            <person name="Liu S."/>
            <person name="Li J."/>
            <person name="Ma L."/>
            <person name="Liu H."/>
            <person name="Zhou Y."/>
            <person name="Zhao J."/>
            <person name="Fang X."/>
            <person name="Li G."/>
            <person name="Fang L."/>
            <person name="Li Y."/>
            <person name="Liu D."/>
            <person name="Zheng H."/>
            <person name="Zhang Y."/>
            <person name="Qin N."/>
            <person name="Li Z."/>
            <person name="Yang G."/>
            <person name="Yang S."/>
            <person name="Bolund L."/>
            <person name="Kristiansen K."/>
            <person name="Zheng H."/>
            <person name="Li S."/>
            <person name="Zhang X."/>
            <person name="Yang H."/>
            <person name="Wang J."/>
            <person name="Sun R."/>
            <person name="Zhang B."/>
            <person name="Jiang S."/>
            <person name="Wang J."/>
            <person name="Du Y."/>
            <person name="Li S."/>
        </authorList>
    </citation>
    <scope>NUCLEOTIDE SEQUENCE [LARGE SCALE GENOMIC DNA]</scope>
    <source>
        <strain evidence="2">cv. 9930</strain>
    </source>
</reference>
<reference evidence="1 2" key="4">
    <citation type="journal article" date="2011" name="BMC Genomics">
        <title>RNA-Seq improves annotation of protein-coding genes in the cucumber genome.</title>
        <authorList>
            <person name="Li Z."/>
            <person name="Zhang Z."/>
            <person name="Yan P."/>
            <person name="Huang S."/>
            <person name="Fei Z."/>
            <person name="Lin K."/>
        </authorList>
    </citation>
    <scope>NUCLEOTIDE SEQUENCE [LARGE SCALE GENOMIC DNA]</scope>
    <source>
        <strain evidence="2">cv. 9930</strain>
    </source>
</reference>
<evidence type="ECO:0000313" key="2">
    <source>
        <dbReference type="Proteomes" id="UP000029981"/>
    </source>
</evidence>
<accession>A0A0A0LXK0</accession>
<dbReference type="EMBL" id="CM002922">
    <property type="protein sequence ID" value="KGN65532.1"/>
    <property type="molecule type" value="Genomic_DNA"/>
</dbReference>
<evidence type="ECO:0000313" key="1">
    <source>
        <dbReference type="EMBL" id="KGN65532.1"/>
    </source>
</evidence>
<organism evidence="1 2">
    <name type="scientific">Cucumis sativus</name>
    <name type="common">Cucumber</name>
    <dbReference type="NCBI Taxonomy" id="3659"/>
    <lineage>
        <taxon>Eukaryota</taxon>
        <taxon>Viridiplantae</taxon>
        <taxon>Streptophyta</taxon>
        <taxon>Embryophyta</taxon>
        <taxon>Tracheophyta</taxon>
        <taxon>Spermatophyta</taxon>
        <taxon>Magnoliopsida</taxon>
        <taxon>eudicotyledons</taxon>
        <taxon>Gunneridae</taxon>
        <taxon>Pentapetalae</taxon>
        <taxon>rosids</taxon>
        <taxon>fabids</taxon>
        <taxon>Cucurbitales</taxon>
        <taxon>Cucurbitaceae</taxon>
        <taxon>Benincaseae</taxon>
        <taxon>Cucumis</taxon>
    </lineage>
</organism>
<dbReference type="Proteomes" id="UP000029981">
    <property type="component" value="Chromosome 1"/>
</dbReference>
<proteinExistence type="predicted"/>
<sequence>MEHSPDQSSDEIYSGGFGFWCNNFPVAKEYIHDGGFKKGVPLLEDVVVIEGATHFINQEKAGEISSLIYDFITKF</sequence>
<evidence type="ECO:0008006" key="3">
    <source>
        <dbReference type="Google" id="ProtNLM"/>
    </source>
</evidence>
<reference evidence="1 2" key="2">
    <citation type="journal article" date="2009" name="PLoS ONE">
        <title>An integrated genetic and cytogenetic map of the cucumber genome.</title>
        <authorList>
            <person name="Ren Y."/>
            <person name="Zhang Z."/>
            <person name="Liu J."/>
            <person name="Staub J.E."/>
            <person name="Han Y."/>
            <person name="Cheng Z."/>
            <person name="Li X."/>
            <person name="Lu J."/>
            <person name="Miao H."/>
            <person name="Kang H."/>
            <person name="Xie B."/>
            <person name="Gu X."/>
            <person name="Wang X."/>
            <person name="Du Y."/>
            <person name="Jin W."/>
            <person name="Huang S."/>
        </authorList>
    </citation>
    <scope>NUCLEOTIDE SEQUENCE [LARGE SCALE GENOMIC DNA]</scope>
    <source>
        <strain evidence="2">cv. 9930</strain>
    </source>
</reference>
<dbReference type="AlphaFoldDB" id="A0A0A0LXK0"/>
<reference evidence="1 2" key="3">
    <citation type="journal article" date="2010" name="BMC Genomics">
        <title>Transcriptome sequencing and comparative analysis of cucumber flowers with different sex types.</title>
        <authorList>
            <person name="Guo S."/>
            <person name="Zheng Y."/>
            <person name="Joung J.G."/>
            <person name="Liu S."/>
            <person name="Zhang Z."/>
            <person name="Crasta O.R."/>
            <person name="Sobral B.W."/>
            <person name="Xu Y."/>
            <person name="Huang S."/>
            <person name="Fei Z."/>
        </authorList>
    </citation>
    <scope>NUCLEOTIDE SEQUENCE [LARGE SCALE GENOMIC DNA]</scope>
    <source>
        <strain evidence="2">cv. 9930</strain>
    </source>
</reference>
<dbReference type="Gene3D" id="3.40.50.1820">
    <property type="entry name" value="alpha/beta hydrolase"/>
    <property type="match status" value="1"/>
</dbReference>
<protein>
    <recommendedName>
        <fullName evidence="3">Epoxide hydrolase</fullName>
    </recommendedName>
</protein>
<keyword evidence="2" id="KW-1185">Reference proteome</keyword>
<dbReference type="Gramene" id="KGN65532">
    <property type="protein sequence ID" value="KGN65532"/>
    <property type="gene ID" value="Csa_1G435770"/>
</dbReference>
<gene>
    <name evidence="1" type="ORF">Csa_1G435770</name>
</gene>